<keyword evidence="5" id="KW-1185">Reference proteome</keyword>
<comment type="caution">
    <text evidence="4">The sequence shown here is derived from an EMBL/GenBank/DDBJ whole genome shotgun (WGS) entry which is preliminary data.</text>
</comment>
<name>A0ABN1XU68_9PSEU</name>
<dbReference type="PANTHER" id="PTHR43833">
    <property type="entry name" value="POTASSIUM CHANNEL PROTEIN 2-RELATED-RELATED"/>
    <property type="match status" value="1"/>
</dbReference>
<organism evidence="4 5">
    <name type="scientific">Pseudonocardia kongjuensis</name>
    <dbReference type="NCBI Taxonomy" id="102227"/>
    <lineage>
        <taxon>Bacteria</taxon>
        <taxon>Bacillati</taxon>
        <taxon>Actinomycetota</taxon>
        <taxon>Actinomycetes</taxon>
        <taxon>Pseudonocardiales</taxon>
        <taxon>Pseudonocardiaceae</taxon>
        <taxon>Pseudonocardia</taxon>
    </lineage>
</organism>
<evidence type="ECO:0000256" key="1">
    <source>
        <dbReference type="SAM" id="MobiDB-lite"/>
    </source>
</evidence>
<evidence type="ECO:0000313" key="5">
    <source>
        <dbReference type="Proteomes" id="UP001501414"/>
    </source>
</evidence>
<feature type="transmembrane region" description="Helical" evidence="2">
    <location>
        <begin position="120"/>
        <end position="141"/>
    </location>
</feature>
<sequence length="171" mass="18510">MASVTVLLAVYYAAPFDRPLNLRTEALFLGALALYAWLVARQVRAVIGAEYPRLRAARAVATGFPLFLVIYAGAYCIVTHALPESFSEPLTRTDALYFTVTVFATVGFGDITPVTELARVLVMTQMLLGLFVIGLVVRLLLGAVDRAEQDREARSADPGRDGGPSGRGPHR</sequence>
<evidence type="ECO:0000259" key="3">
    <source>
        <dbReference type="Pfam" id="PF07885"/>
    </source>
</evidence>
<dbReference type="InterPro" id="IPR050721">
    <property type="entry name" value="Trk_Ktr_HKT_K-transport"/>
</dbReference>
<accession>A0ABN1XU68</accession>
<dbReference type="Pfam" id="PF07885">
    <property type="entry name" value="Ion_trans_2"/>
    <property type="match status" value="1"/>
</dbReference>
<dbReference type="SUPFAM" id="SSF81324">
    <property type="entry name" value="Voltage-gated potassium channels"/>
    <property type="match status" value="1"/>
</dbReference>
<keyword evidence="2" id="KW-0472">Membrane</keyword>
<dbReference type="InterPro" id="IPR013099">
    <property type="entry name" value="K_chnl_dom"/>
</dbReference>
<evidence type="ECO:0000256" key="2">
    <source>
        <dbReference type="SAM" id="Phobius"/>
    </source>
</evidence>
<protein>
    <recommendedName>
        <fullName evidence="3">Potassium channel domain-containing protein</fullName>
    </recommendedName>
</protein>
<keyword evidence="2" id="KW-0812">Transmembrane</keyword>
<dbReference type="Gene3D" id="1.10.287.70">
    <property type="match status" value="1"/>
</dbReference>
<feature type="domain" description="Potassium channel" evidence="3">
    <location>
        <begin position="74"/>
        <end position="141"/>
    </location>
</feature>
<dbReference type="EMBL" id="BAAAJK010000011">
    <property type="protein sequence ID" value="GAA1390371.1"/>
    <property type="molecule type" value="Genomic_DNA"/>
</dbReference>
<dbReference type="Proteomes" id="UP001501414">
    <property type="component" value="Unassembled WGS sequence"/>
</dbReference>
<gene>
    <name evidence="4" type="ORF">GCM10009613_30840</name>
</gene>
<feature type="transmembrane region" description="Helical" evidence="2">
    <location>
        <begin position="59"/>
        <end position="83"/>
    </location>
</feature>
<feature type="transmembrane region" description="Helical" evidence="2">
    <location>
        <begin position="20"/>
        <end position="38"/>
    </location>
</feature>
<feature type="region of interest" description="Disordered" evidence="1">
    <location>
        <begin position="149"/>
        <end position="171"/>
    </location>
</feature>
<proteinExistence type="predicted"/>
<feature type="compositionally biased region" description="Basic and acidic residues" evidence="1">
    <location>
        <begin position="149"/>
        <end position="160"/>
    </location>
</feature>
<feature type="compositionally biased region" description="Gly residues" evidence="1">
    <location>
        <begin position="161"/>
        <end position="171"/>
    </location>
</feature>
<evidence type="ECO:0000313" key="4">
    <source>
        <dbReference type="EMBL" id="GAA1390371.1"/>
    </source>
</evidence>
<reference evidence="4 5" key="1">
    <citation type="journal article" date="2019" name="Int. J. Syst. Evol. Microbiol.">
        <title>The Global Catalogue of Microorganisms (GCM) 10K type strain sequencing project: providing services to taxonomists for standard genome sequencing and annotation.</title>
        <authorList>
            <consortium name="The Broad Institute Genomics Platform"/>
            <consortium name="The Broad Institute Genome Sequencing Center for Infectious Disease"/>
            <person name="Wu L."/>
            <person name="Ma J."/>
        </authorList>
    </citation>
    <scope>NUCLEOTIDE SEQUENCE [LARGE SCALE GENOMIC DNA]</scope>
    <source>
        <strain evidence="4 5">JCM 11896</strain>
    </source>
</reference>
<keyword evidence="2" id="KW-1133">Transmembrane helix</keyword>
<dbReference type="PANTHER" id="PTHR43833:SF9">
    <property type="entry name" value="POTASSIUM CHANNEL PROTEIN YUGO-RELATED"/>
    <property type="match status" value="1"/>
</dbReference>